<feature type="transmembrane region" description="Helical" evidence="1">
    <location>
        <begin position="43"/>
        <end position="63"/>
    </location>
</feature>
<accession>A0ABS3VTU1</accession>
<dbReference type="EMBL" id="WVUH01000158">
    <property type="protein sequence ID" value="MBO4207967.1"/>
    <property type="molecule type" value="Genomic_DNA"/>
</dbReference>
<comment type="caution">
    <text evidence="2">The sequence shown here is derived from an EMBL/GenBank/DDBJ whole genome shotgun (WGS) entry which is preliminary data.</text>
</comment>
<keyword evidence="1" id="KW-0812">Transmembrane</keyword>
<gene>
    <name evidence="2" type="ORF">GSF22_18440</name>
</gene>
<feature type="transmembrane region" description="Helical" evidence="1">
    <location>
        <begin position="12"/>
        <end position="37"/>
    </location>
</feature>
<evidence type="ECO:0008006" key="4">
    <source>
        <dbReference type="Google" id="ProtNLM"/>
    </source>
</evidence>
<reference evidence="2 3" key="1">
    <citation type="submission" date="2019-12" db="EMBL/GenBank/DDBJ databases">
        <title>Whole genome sequencing of endophytic Actinobacterium Micromonospora sp. MPMI6T.</title>
        <authorList>
            <person name="Evv R."/>
            <person name="Podile A.R."/>
        </authorList>
    </citation>
    <scope>NUCLEOTIDE SEQUENCE [LARGE SCALE GENOMIC DNA]</scope>
    <source>
        <strain evidence="2 3">MPMI6</strain>
    </source>
</reference>
<keyword evidence="3" id="KW-1185">Reference proteome</keyword>
<name>A0ABS3VTU1_MICEH</name>
<sequence>MGRALRSPMPGVVRGTVVVFGILAVLFVLAAFLHMLIEDGTLAAGIFFVTLALACAVAAAGLVQRRPWAGHLVIVLAGLLFAASLGVFGAITIVGVGLVVWVLWALNRRESREWLTVRVRRR</sequence>
<keyword evidence="1" id="KW-1133">Transmembrane helix</keyword>
<organism evidence="2 3">
    <name type="scientific">Micromonospora echinofusca</name>
    <dbReference type="NCBI Taxonomy" id="47858"/>
    <lineage>
        <taxon>Bacteria</taxon>
        <taxon>Bacillati</taxon>
        <taxon>Actinomycetota</taxon>
        <taxon>Actinomycetes</taxon>
        <taxon>Micromonosporales</taxon>
        <taxon>Micromonosporaceae</taxon>
        <taxon>Micromonospora</taxon>
    </lineage>
</organism>
<evidence type="ECO:0000313" key="3">
    <source>
        <dbReference type="Proteomes" id="UP000823521"/>
    </source>
</evidence>
<keyword evidence="1" id="KW-0472">Membrane</keyword>
<evidence type="ECO:0000313" key="2">
    <source>
        <dbReference type="EMBL" id="MBO4207967.1"/>
    </source>
</evidence>
<protein>
    <recommendedName>
        <fullName evidence="4">DUF4233 domain-containing protein</fullName>
    </recommendedName>
</protein>
<dbReference type="Proteomes" id="UP000823521">
    <property type="component" value="Unassembled WGS sequence"/>
</dbReference>
<proteinExistence type="predicted"/>
<evidence type="ECO:0000256" key="1">
    <source>
        <dbReference type="SAM" id="Phobius"/>
    </source>
</evidence>
<feature type="transmembrane region" description="Helical" evidence="1">
    <location>
        <begin position="75"/>
        <end position="104"/>
    </location>
</feature>